<evidence type="ECO:0000313" key="1">
    <source>
        <dbReference type="EMBL" id="OZG68767.1"/>
    </source>
</evidence>
<sequence length="166" mass="18819">MKRKNMRGGGLRFSRLLVSVAAVASLGLGAAFVPSALAVEESVGEPQVAVTPASEVDAQSDGAFLPAETAPVVLGPDGYFSEMITETERLPMWWMLVKWNLVGRVDCRMWPPAVLFRLMASIWCWARVRIVRRFVIRVTLLWLIQVRLLRLRLRWVRVRRCCGHLM</sequence>
<dbReference type="EMBL" id="MWXA01000001">
    <property type="protein sequence ID" value="OZG68767.1"/>
    <property type="molecule type" value="Genomic_DNA"/>
</dbReference>
<evidence type="ECO:0000313" key="2">
    <source>
        <dbReference type="Proteomes" id="UP000216451"/>
    </source>
</evidence>
<dbReference type="AlphaFoldDB" id="A0A261GBF9"/>
<keyword evidence="2" id="KW-1185">Reference proteome</keyword>
<gene>
    <name evidence="1" type="ORF">BAQU_0068</name>
</gene>
<proteinExistence type="predicted"/>
<dbReference type="Proteomes" id="UP000216451">
    <property type="component" value="Unassembled WGS sequence"/>
</dbReference>
<comment type="caution">
    <text evidence="1">The sequence shown here is derived from an EMBL/GenBank/DDBJ whole genome shotgun (WGS) entry which is preliminary data.</text>
</comment>
<reference evidence="1 2" key="1">
    <citation type="journal article" date="2017" name="BMC Genomics">
        <title>Comparative genomic and phylogenomic analyses of the Bifidobacteriaceae family.</title>
        <authorList>
            <person name="Lugli G.A."/>
            <person name="Milani C."/>
            <person name="Turroni F."/>
            <person name="Duranti S."/>
            <person name="Mancabelli L."/>
            <person name="Mangifesta M."/>
            <person name="Ferrario C."/>
            <person name="Modesto M."/>
            <person name="Mattarelli P."/>
            <person name="Jiri K."/>
            <person name="van Sinderen D."/>
            <person name="Ventura M."/>
        </authorList>
    </citation>
    <scope>NUCLEOTIDE SEQUENCE [LARGE SCALE GENOMIC DNA]</scope>
    <source>
        <strain evidence="1 2">LMG 28769</strain>
    </source>
</reference>
<organism evidence="1 2">
    <name type="scientific">Bifidobacterium aquikefiri</name>
    <dbReference type="NCBI Taxonomy" id="1653207"/>
    <lineage>
        <taxon>Bacteria</taxon>
        <taxon>Bacillati</taxon>
        <taxon>Actinomycetota</taxon>
        <taxon>Actinomycetes</taxon>
        <taxon>Bifidobacteriales</taxon>
        <taxon>Bifidobacteriaceae</taxon>
        <taxon>Bifidobacterium</taxon>
    </lineage>
</organism>
<name>A0A261GBF9_9BIFI</name>
<accession>A0A261GBF9</accession>
<protein>
    <submittedName>
        <fullName evidence="1">Uncharacterized protein</fullName>
    </submittedName>
</protein>